<evidence type="ECO:0000256" key="2">
    <source>
        <dbReference type="ARBA" id="ARBA00022692"/>
    </source>
</evidence>
<dbReference type="AlphaFoldDB" id="A0A3N0GGZ3"/>
<evidence type="ECO:0000259" key="6">
    <source>
        <dbReference type="Pfam" id="PF00324"/>
    </source>
</evidence>
<dbReference type="GO" id="GO:0055085">
    <property type="term" value="P:transmembrane transport"/>
    <property type="evidence" value="ECO:0007669"/>
    <property type="project" value="InterPro"/>
</dbReference>
<feature type="transmembrane region" description="Helical" evidence="5">
    <location>
        <begin position="59"/>
        <end position="82"/>
    </location>
</feature>
<dbReference type="Gene3D" id="1.20.1740.10">
    <property type="entry name" value="Amino acid/polyamine transporter I"/>
    <property type="match status" value="1"/>
</dbReference>
<dbReference type="PANTHER" id="PTHR42770:SF16">
    <property type="entry name" value="AMINO ACID PERMEASE"/>
    <property type="match status" value="1"/>
</dbReference>
<accession>A0A3N0GGZ3</accession>
<feature type="transmembrane region" description="Helical" evidence="5">
    <location>
        <begin position="384"/>
        <end position="408"/>
    </location>
</feature>
<dbReference type="PANTHER" id="PTHR42770">
    <property type="entry name" value="AMINO ACID TRANSPORTER-RELATED"/>
    <property type="match status" value="1"/>
</dbReference>
<dbReference type="GO" id="GO:0016020">
    <property type="term" value="C:membrane"/>
    <property type="evidence" value="ECO:0007669"/>
    <property type="project" value="UniProtKB-SubCell"/>
</dbReference>
<keyword evidence="4 5" id="KW-0472">Membrane</keyword>
<keyword evidence="3 5" id="KW-1133">Transmembrane helix</keyword>
<feature type="transmembrane region" description="Helical" evidence="5">
    <location>
        <begin position="296"/>
        <end position="320"/>
    </location>
</feature>
<feature type="transmembrane region" description="Helical" evidence="5">
    <location>
        <begin position="203"/>
        <end position="226"/>
    </location>
</feature>
<protein>
    <submittedName>
        <fullName evidence="7">APC family permease</fullName>
    </submittedName>
</protein>
<evidence type="ECO:0000256" key="4">
    <source>
        <dbReference type="ARBA" id="ARBA00023136"/>
    </source>
</evidence>
<feature type="domain" description="Amino acid permease/ SLC12A" evidence="6">
    <location>
        <begin position="33"/>
        <end position="469"/>
    </location>
</feature>
<comment type="caution">
    <text evidence="7">The sequence shown here is derived from an EMBL/GenBank/DDBJ whole genome shotgun (WGS) entry which is preliminary data.</text>
</comment>
<feature type="transmembrane region" description="Helical" evidence="5">
    <location>
        <begin position="145"/>
        <end position="164"/>
    </location>
</feature>
<feature type="transmembrane region" description="Helical" evidence="5">
    <location>
        <begin position="247"/>
        <end position="267"/>
    </location>
</feature>
<dbReference type="OrthoDB" id="137613at2"/>
<feature type="transmembrane region" description="Helical" evidence="5">
    <location>
        <begin position="353"/>
        <end position="372"/>
    </location>
</feature>
<dbReference type="Pfam" id="PF00324">
    <property type="entry name" value="AA_permease"/>
    <property type="match status" value="1"/>
</dbReference>
<feature type="transmembrane region" description="Helical" evidence="5">
    <location>
        <begin position="450"/>
        <end position="472"/>
    </location>
</feature>
<feature type="transmembrane region" description="Helical" evidence="5">
    <location>
        <begin position="171"/>
        <end position="191"/>
    </location>
</feature>
<evidence type="ECO:0000256" key="1">
    <source>
        <dbReference type="ARBA" id="ARBA00004141"/>
    </source>
</evidence>
<dbReference type="InterPro" id="IPR004841">
    <property type="entry name" value="AA-permease/SLC12A_dom"/>
</dbReference>
<dbReference type="PIRSF" id="PIRSF006060">
    <property type="entry name" value="AA_transporter"/>
    <property type="match status" value="1"/>
</dbReference>
<keyword evidence="2 5" id="KW-0812">Transmembrane</keyword>
<evidence type="ECO:0000256" key="3">
    <source>
        <dbReference type="ARBA" id="ARBA00022989"/>
    </source>
</evidence>
<gene>
    <name evidence="7" type="ORF">EFL26_21305</name>
</gene>
<comment type="subcellular location">
    <subcellularLocation>
        <location evidence="1">Membrane</location>
        <topology evidence="1">Multi-pass membrane protein</topology>
    </subcellularLocation>
</comment>
<feature type="transmembrane region" description="Helical" evidence="5">
    <location>
        <begin position="27"/>
        <end position="47"/>
    </location>
</feature>
<sequence length="507" mass="53151">MTDRVENSLGAPDLPADPVGRLASGKLNISSIVFFVVAAAAPLTIVLSGGPFSMHVGGLGAPGAMLFTGIVLFLFACGFTAMSKYVRDAGAFYAYASRGLGSVLGGGTALMTMAAYGVCVVGFTGYVGFFAAGTANDVLHLDLPWQVWSLLCAAIVGVIGYCQVDIGAKVLAVLLSLEIGVVLILIVFVLIKGGPEAPSAAPFALHNVFFVPGSGTLFLLAFGAYIGFEGTAIYAEEAKAPERTIPYATYIAIGFLATFYAFSYWVVIYGYGMEGAAAAASSDNFLNMVFGLADKYVGGGLVTAMQVLIVTSMLACTIAFHNACTRYLFSLGRNGVLPQALARTHPRMYSPHFASMVVSTVTVIGLVAAIIFKLDPYLQLGTWFYASGVLGVVAAQAVCALAVVAFFFRDRRGHSALRVIVAPLLGFLGLTGALILMVGNFSIISGYTAALPNTIMVGAMPAAFIVGMLLIWNQSRRATDGHAVRVGRDVRHDQLQTFDGAEPAPLD</sequence>
<evidence type="ECO:0000256" key="5">
    <source>
        <dbReference type="SAM" id="Phobius"/>
    </source>
</evidence>
<reference evidence="7 8" key="1">
    <citation type="submission" date="2018-11" db="EMBL/GenBank/DDBJ databases">
        <authorList>
            <person name="Li F."/>
        </authorList>
    </citation>
    <scope>NUCLEOTIDE SEQUENCE [LARGE SCALE GENOMIC DNA]</scope>
    <source>
        <strain evidence="7 8">Gsoil 818</strain>
    </source>
</reference>
<organism evidence="7 8">
    <name type="scientific">Nocardioides pocheonensis</name>
    <dbReference type="NCBI Taxonomy" id="661485"/>
    <lineage>
        <taxon>Bacteria</taxon>
        <taxon>Bacillati</taxon>
        <taxon>Actinomycetota</taxon>
        <taxon>Actinomycetes</taxon>
        <taxon>Propionibacteriales</taxon>
        <taxon>Nocardioidaceae</taxon>
        <taxon>Nocardioides</taxon>
    </lineage>
</organism>
<feature type="transmembrane region" description="Helical" evidence="5">
    <location>
        <begin position="420"/>
        <end position="444"/>
    </location>
</feature>
<evidence type="ECO:0000313" key="7">
    <source>
        <dbReference type="EMBL" id="RNM11701.1"/>
    </source>
</evidence>
<name>A0A3N0GGZ3_9ACTN</name>
<dbReference type="Proteomes" id="UP000279994">
    <property type="component" value="Unassembled WGS sequence"/>
</dbReference>
<dbReference type="EMBL" id="RJSF01000047">
    <property type="protein sequence ID" value="RNM11701.1"/>
    <property type="molecule type" value="Genomic_DNA"/>
</dbReference>
<evidence type="ECO:0000313" key="8">
    <source>
        <dbReference type="Proteomes" id="UP000279994"/>
    </source>
</evidence>
<dbReference type="InterPro" id="IPR050367">
    <property type="entry name" value="APC_superfamily"/>
</dbReference>
<feature type="transmembrane region" description="Helical" evidence="5">
    <location>
        <begin position="103"/>
        <end position="133"/>
    </location>
</feature>
<keyword evidence="8" id="KW-1185">Reference proteome</keyword>
<proteinExistence type="predicted"/>